<gene>
    <name evidence="1" type="ORF">PARMNEM_LOCUS5183</name>
</gene>
<name>A0AAV1KNG0_9NEOP</name>
<organism evidence="1 2">
    <name type="scientific">Parnassius mnemosyne</name>
    <name type="common">clouded apollo</name>
    <dbReference type="NCBI Taxonomy" id="213953"/>
    <lineage>
        <taxon>Eukaryota</taxon>
        <taxon>Metazoa</taxon>
        <taxon>Ecdysozoa</taxon>
        <taxon>Arthropoda</taxon>
        <taxon>Hexapoda</taxon>
        <taxon>Insecta</taxon>
        <taxon>Pterygota</taxon>
        <taxon>Neoptera</taxon>
        <taxon>Endopterygota</taxon>
        <taxon>Lepidoptera</taxon>
        <taxon>Glossata</taxon>
        <taxon>Ditrysia</taxon>
        <taxon>Papilionoidea</taxon>
        <taxon>Papilionidae</taxon>
        <taxon>Parnassiinae</taxon>
        <taxon>Parnassini</taxon>
        <taxon>Parnassius</taxon>
        <taxon>Driopa</taxon>
    </lineage>
</organism>
<accession>A0AAV1KNG0</accession>
<keyword evidence="2" id="KW-1185">Reference proteome</keyword>
<dbReference type="EMBL" id="CAVLGL010000057">
    <property type="protein sequence ID" value="CAK1583834.1"/>
    <property type="molecule type" value="Genomic_DNA"/>
</dbReference>
<sequence>MTTENKLKNKSVCKVYEEVDNVTDLICVLLLSGVQKNDLDVNTLRKLEQRNVNIHDVNNEELGSECLQNDGKTRMQAEEVMNALLKNTPVQVKTKELKYNTIVNKEYENYNQKSIGNTSIMMRDRRTATTGQFFEEPTKMLINSYHTNEITTESEPKLEKVINFWQTLVKRNRKMTTDSSIIKKENDISYYKFMKIENTTPSESKIEKPQNLKVMTDNDLENANIVEGGYLNNMLSEYITQQKTSIQTSTTTKRSDDIGIENESVNLVTDDDSDIFKYLLNAPDKESSETHNINGHLSKYSYEFNFSKRKYPNKKSEHGKNRRQSFEDDEDLNNIFVRDFDFMKSNKELENDKQTTIQHLLLKNERTDNTRGERSKNIYNLFNYSTTTLPSEIIKKIAEDVKALVLKDLNKDMGLANSTVLYVTTTKGPTSTTPRNQEEIRKKKFETSYVIDKIMEILQKYKTEKESDVMHTTEQNNEKKVFYTQKIVYPPLLPPIDNYAMKPATNLPQLNYSLKSAQHTKKVARLKLDNPKQKPFNPIRSLPPHVNSVNSANIFKTMPLTIQTNLNEIPPLSVSVSNPLALVSHNIIISTRRPLHNKLRYVPTGNNKLVNNKKSVIGAAKRIREEKLPKERIQNDKDYDDSDVKNVIKFKIMDNEGSENYDYENLRSKYYKSHRDSFNRLGLHNQNNIQRFHEKLEKYQPKVIYEDADEEDCCKDAIFQREQRPLTDMNRRDDTSFKKLLRTQQKVTDMLERMLAKTKLEQPLSVETT</sequence>
<proteinExistence type="predicted"/>
<reference evidence="1 2" key="1">
    <citation type="submission" date="2023-11" db="EMBL/GenBank/DDBJ databases">
        <authorList>
            <person name="Hedman E."/>
            <person name="Englund M."/>
            <person name="Stromberg M."/>
            <person name="Nyberg Akerstrom W."/>
            <person name="Nylinder S."/>
            <person name="Jareborg N."/>
            <person name="Kallberg Y."/>
            <person name="Kronander E."/>
        </authorList>
    </citation>
    <scope>NUCLEOTIDE SEQUENCE [LARGE SCALE GENOMIC DNA]</scope>
</reference>
<evidence type="ECO:0000313" key="1">
    <source>
        <dbReference type="EMBL" id="CAK1583834.1"/>
    </source>
</evidence>
<evidence type="ECO:0000313" key="2">
    <source>
        <dbReference type="Proteomes" id="UP001314205"/>
    </source>
</evidence>
<protein>
    <submittedName>
        <fullName evidence="1">Uncharacterized protein</fullName>
    </submittedName>
</protein>
<dbReference type="Proteomes" id="UP001314205">
    <property type="component" value="Unassembled WGS sequence"/>
</dbReference>
<comment type="caution">
    <text evidence="1">The sequence shown here is derived from an EMBL/GenBank/DDBJ whole genome shotgun (WGS) entry which is preliminary data.</text>
</comment>
<dbReference type="AlphaFoldDB" id="A0AAV1KNG0"/>